<dbReference type="EMBL" id="CVMT01000010">
    <property type="protein sequence ID" value="CRG91788.1"/>
    <property type="molecule type" value="Genomic_DNA"/>
</dbReference>
<gene>
    <name evidence="6" type="ORF">PISL3812_08840</name>
</gene>
<evidence type="ECO:0000256" key="3">
    <source>
        <dbReference type="ARBA" id="ARBA00023163"/>
    </source>
</evidence>
<keyword evidence="7" id="KW-1185">Reference proteome</keyword>
<dbReference type="PANTHER" id="PTHR38791:SF5">
    <property type="entry name" value="TRANSCRIPTION FACTOR DBAG-RELATED"/>
    <property type="match status" value="1"/>
</dbReference>
<dbReference type="GO" id="GO:0008270">
    <property type="term" value="F:zinc ion binding"/>
    <property type="evidence" value="ECO:0007669"/>
    <property type="project" value="InterPro"/>
</dbReference>
<dbReference type="AlphaFoldDB" id="A0A0U1M8D7"/>
<dbReference type="Proteomes" id="UP000054383">
    <property type="component" value="Unassembled WGS sequence"/>
</dbReference>
<evidence type="ECO:0000313" key="6">
    <source>
        <dbReference type="EMBL" id="CRG91788.1"/>
    </source>
</evidence>
<dbReference type="InterPro" id="IPR021858">
    <property type="entry name" value="Fun_TF"/>
</dbReference>
<name>A0A0U1M8D7_TALIS</name>
<keyword evidence="4" id="KW-0539">Nucleus</keyword>
<keyword evidence="3" id="KW-0804">Transcription</keyword>
<dbReference type="STRING" id="28573.A0A0U1M8D7"/>
<dbReference type="SUPFAM" id="SSF57701">
    <property type="entry name" value="Zn2/Cys6 DNA-binding domain"/>
    <property type="match status" value="1"/>
</dbReference>
<dbReference type="Pfam" id="PF00172">
    <property type="entry name" value="Zn_clus"/>
    <property type="match status" value="1"/>
</dbReference>
<evidence type="ECO:0000256" key="1">
    <source>
        <dbReference type="ARBA" id="ARBA00023015"/>
    </source>
</evidence>
<dbReference type="GO" id="GO:0000981">
    <property type="term" value="F:DNA-binding transcription factor activity, RNA polymerase II-specific"/>
    <property type="evidence" value="ECO:0007669"/>
    <property type="project" value="InterPro"/>
</dbReference>
<keyword evidence="2" id="KW-0238">DNA-binding</keyword>
<dbReference type="PROSITE" id="PS00463">
    <property type="entry name" value="ZN2_CY6_FUNGAL_1"/>
    <property type="match status" value="1"/>
</dbReference>
<dbReference type="InterPro" id="IPR001138">
    <property type="entry name" value="Zn2Cys6_DnaBD"/>
</dbReference>
<sequence length="528" mass="59859">MVYCGKPSKGCANCRKRKIRCDQTEPSCLQCQRAWFSCPGYRDPIELNFRDQSKDIIQKARKSVPHAKDESHIIKPDKENKDSRYKRILRPSTCPEPKRGHNTQINYALSTSPTDQSICVFLHNYAPDDSVVVKVYLTTSQIVSHAISSHAVRCAVSAIGLAVIANTRNEPNPMVEAREKYATALRLTNMALKNERKYLQDTTLSAVLLLGMFEVMACGAPKSVENWQKHIIGAAALLQIWESRQNLTFTGVQLFMQLRLAVMANCLRTQTHVPATIKRLSRFATLNRSEENIHSENLVSLVAEVSDLIADMKSDGMPDFVEVIQRARDIDEGLYAWSLNLSSRWKYTVHTYSGSQHLGPNHTLNGYYHLYPDIWACNIWAYYRTARILVNLVIRDRLIPPLKMQPKWQNIFDAARVNIERLSTDILLSVPFSISLRFSSSSFNDSGSRAGGCWGGYSILWPLYVAASVSTPDSPNRKWAIGRLEYIGHSMGIGQAFLMAKVVRNELPHESLSIYDYCRSYRSKVWTV</sequence>
<feature type="domain" description="Zn(2)-C6 fungal-type" evidence="5">
    <location>
        <begin position="10"/>
        <end position="38"/>
    </location>
</feature>
<dbReference type="InterPro" id="IPR053175">
    <property type="entry name" value="DHMBA_Reg_Transcription_Factor"/>
</dbReference>
<dbReference type="OrthoDB" id="4221384at2759"/>
<dbReference type="Gene3D" id="4.10.240.10">
    <property type="entry name" value="Zn(2)-C6 fungal-type DNA-binding domain"/>
    <property type="match status" value="1"/>
</dbReference>
<evidence type="ECO:0000313" key="7">
    <source>
        <dbReference type="Proteomes" id="UP000054383"/>
    </source>
</evidence>
<proteinExistence type="predicted"/>
<dbReference type="PROSITE" id="PS50048">
    <property type="entry name" value="ZN2_CY6_FUNGAL_2"/>
    <property type="match status" value="1"/>
</dbReference>
<keyword evidence="1" id="KW-0805">Transcription regulation</keyword>
<dbReference type="InterPro" id="IPR036864">
    <property type="entry name" value="Zn2-C6_fun-type_DNA-bd_sf"/>
</dbReference>
<evidence type="ECO:0000259" key="5">
    <source>
        <dbReference type="PROSITE" id="PS50048"/>
    </source>
</evidence>
<dbReference type="Pfam" id="PF11951">
    <property type="entry name" value="Fungal_trans_2"/>
    <property type="match status" value="1"/>
</dbReference>
<dbReference type="CDD" id="cd00067">
    <property type="entry name" value="GAL4"/>
    <property type="match status" value="1"/>
</dbReference>
<dbReference type="GO" id="GO:0003677">
    <property type="term" value="F:DNA binding"/>
    <property type="evidence" value="ECO:0007669"/>
    <property type="project" value="UniProtKB-KW"/>
</dbReference>
<accession>A0A0U1M8D7</accession>
<dbReference type="PANTHER" id="PTHR38791">
    <property type="entry name" value="ZN(II)2CYS6 TRANSCRIPTION FACTOR (EUROFUNG)-RELATED-RELATED"/>
    <property type="match status" value="1"/>
</dbReference>
<dbReference type="SMART" id="SM00066">
    <property type="entry name" value="GAL4"/>
    <property type="match status" value="1"/>
</dbReference>
<evidence type="ECO:0000256" key="2">
    <source>
        <dbReference type="ARBA" id="ARBA00023125"/>
    </source>
</evidence>
<organism evidence="6 7">
    <name type="scientific">Talaromyces islandicus</name>
    <name type="common">Penicillium islandicum</name>
    <dbReference type="NCBI Taxonomy" id="28573"/>
    <lineage>
        <taxon>Eukaryota</taxon>
        <taxon>Fungi</taxon>
        <taxon>Dikarya</taxon>
        <taxon>Ascomycota</taxon>
        <taxon>Pezizomycotina</taxon>
        <taxon>Eurotiomycetes</taxon>
        <taxon>Eurotiomycetidae</taxon>
        <taxon>Eurotiales</taxon>
        <taxon>Trichocomaceae</taxon>
        <taxon>Talaromyces</taxon>
        <taxon>Talaromyces sect. Islandici</taxon>
    </lineage>
</organism>
<reference evidence="6 7" key="1">
    <citation type="submission" date="2015-04" db="EMBL/GenBank/DDBJ databases">
        <authorList>
            <person name="Syromyatnikov M.Y."/>
            <person name="Popov V.N."/>
        </authorList>
    </citation>
    <scope>NUCLEOTIDE SEQUENCE [LARGE SCALE GENOMIC DNA]</scope>
    <source>
        <strain evidence="6">WF-38-12</strain>
    </source>
</reference>
<protein>
    <submittedName>
        <fullName evidence="6">Putative transcriptional regulatory protein TBS1</fullName>
    </submittedName>
</protein>
<dbReference type="OMA" id="WRSHHEG"/>
<evidence type="ECO:0000256" key="4">
    <source>
        <dbReference type="ARBA" id="ARBA00023242"/>
    </source>
</evidence>